<name>A0A318TZA4_9RHOB</name>
<reference evidence="5 6" key="1">
    <citation type="submission" date="2018-06" db="EMBL/GenBank/DDBJ databases">
        <title>Genomic Encyclopedia of Type Strains, Phase III (KMG-III): the genomes of soil and plant-associated and newly described type strains.</title>
        <authorList>
            <person name="Whitman W."/>
        </authorList>
    </citation>
    <scope>NUCLEOTIDE SEQUENCE [LARGE SCALE GENOMIC DNA]</scope>
    <source>
        <strain evidence="5 6">JA737</strain>
    </source>
</reference>
<accession>A0A318TZA4</accession>
<dbReference type="Pfam" id="PF00535">
    <property type="entry name" value="Glycos_transf_2"/>
    <property type="match status" value="1"/>
</dbReference>
<sequence>MHQGPSHRGENRSVPEAADRLIRLHHALDRTRAPAASFFLERALALTHLGETDLALRDLDLARSIDPEDPTLLALRCKLAADRPPTAEDRVAARELITHPTASAALRHHALPCLDPADLPKVATHLHPTCLRVIVLKRPEDEITLQGSDADDHLDLLRAPGSAKVDCVDLVVARRAGQDRSLTLGVRGQSQRIEVPALPAPQPAPVLGTGDPAWLWIVMPLHDGGDALAAALSSVLAELKTHPAARLILVDDGSHRPETAARLKDCMARAPGQVQLLRNEVGSGFTAAVNLGLSAIGPGPVLLLNSDVWLPAGTLARLRAHLDDPEIGTVTPLSNSAGSFSLLGPGVLAAMPAPALCDRLAAAAARLNPGLAIDVPCGNGFALLISEACLRAVAPLSTVYESGYYEDVDLCLRASRLGWRHVAAADCFVGHVGSVTYGAQKRALVARNRRRLHQRFPDHAATYARFTALDPLAEARHRLLAALAPDWVPHPQPEPARAEGVRQIRLPDVAGGPVLLPSLTPLPRVLETARFARLRPVPATALVAAGLAIDPDHSLHLTQAPDGHAILLTDTASRATLAALPLGPFSAAASRAFEAQVLAHHGSQKGKTRSDAVST</sequence>
<keyword evidence="3 5" id="KW-0808">Transferase</keyword>
<evidence type="ECO:0000313" key="5">
    <source>
        <dbReference type="EMBL" id="PYF07455.1"/>
    </source>
</evidence>
<evidence type="ECO:0000256" key="2">
    <source>
        <dbReference type="ARBA" id="ARBA00022676"/>
    </source>
</evidence>
<dbReference type="AlphaFoldDB" id="A0A318TZA4"/>
<dbReference type="GO" id="GO:0016757">
    <property type="term" value="F:glycosyltransferase activity"/>
    <property type="evidence" value="ECO:0007669"/>
    <property type="project" value="UniProtKB-KW"/>
</dbReference>
<dbReference type="InterPro" id="IPR001173">
    <property type="entry name" value="Glyco_trans_2-like"/>
</dbReference>
<dbReference type="RefSeq" id="WP_110806841.1">
    <property type="nucleotide sequence ID" value="NZ_QJTK01000017.1"/>
</dbReference>
<feature type="domain" description="Glycosyltransferase 2-like" evidence="4">
    <location>
        <begin position="217"/>
        <end position="327"/>
    </location>
</feature>
<evidence type="ECO:0000256" key="3">
    <source>
        <dbReference type="ARBA" id="ARBA00022679"/>
    </source>
</evidence>
<dbReference type="EMBL" id="QJTK01000017">
    <property type="protein sequence ID" value="PYF07455.1"/>
    <property type="molecule type" value="Genomic_DNA"/>
</dbReference>
<dbReference type="PANTHER" id="PTHR43179">
    <property type="entry name" value="RHAMNOSYLTRANSFERASE WBBL"/>
    <property type="match status" value="1"/>
</dbReference>
<dbReference type="Proteomes" id="UP000247727">
    <property type="component" value="Unassembled WGS sequence"/>
</dbReference>
<dbReference type="OrthoDB" id="9771846at2"/>
<evidence type="ECO:0000313" key="6">
    <source>
        <dbReference type="Proteomes" id="UP000247727"/>
    </source>
</evidence>
<comment type="similarity">
    <text evidence="1">Belongs to the glycosyltransferase 2 family.</text>
</comment>
<evidence type="ECO:0000259" key="4">
    <source>
        <dbReference type="Pfam" id="PF00535"/>
    </source>
</evidence>
<gene>
    <name evidence="5" type="ORF">C8J30_1176</name>
</gene>
<proteinExistence type="inferred from homology"/>
<keyword evidence="2" id="KW-0328">Glycosyltransferase</keyword>
<dbReference type="InterPro" id="IPR029044">
    <property type="entry name" value="Nucleotide-diphossugar_trans"/>
</dbReference>
<protein>
    <submittedName>
        <fullName evidence="5">GT2 family glycosyltransferase</fullName>
    </submittedName>
</protein>
<dbReference type="SUPFAM" id="SSF53448">
    <property type="entry name" value="Nucleotide-diphospho-sugar transferases"/>
    <property type="match status" value="1"/>
</dbReference>
<keyword evidence="6" id="KW-1185">Reference proteome</keyword>
<dbReference type="PANTHER" id="PTHR43179:SF12">
    <property type="entry name" value="GALACTOFURANOSYLTRANSFERASE GLFT2"/>
    <property type="match status" value="1"/>
</dbReference>
<organism evidence="5 6">
    <name type="scientific">Rhodobacter viridis</name>
    <dbReference type="NCBI Taxonomy" id="1054202"/>
    <lineage>
        <taxon>Bacteria</taxon>
        <taxon>Pseudomonadati</taxon>
        <taxon>Pseudomonadota</taxon>
        <taxon>Alphaproteobacteria</taxon>
        <taxon>Rhodobacterales</taxon>
        <taxon>Rhodobacter group</taxon>
        <taxon>Rhodobacter</taxon>
    </lineage>
</organism>
<comment type="caution">
    <text evidence="5">The sequence shown here is derived from an EMBL/GenBank/DDBJ whole genome shotgun (WGS) entry which is preliminary data.</text>
</comment>
<evidence type="ECO:0000256" key="1">
    <source>
        <dbReference type="ARBA" id="ARBA00006739"/>
    </source>
</evidence>
<dbReference type="Gene3D" id="3.90.550.10">
    <property type="entry name" value="Spore Coat Polysaccharide Biosynthesis Protein SpsA, Chain A"/>
    <property type="match status" value="1"/>
</dbReference>